<feature type="transmembrane region" description="Helical" evidence="1">
    <location>
        <begin position="74"/>
        <end position="92"/>
    </location>
</feature>
<name>A0ABQ9VJI3_SAGOE</name>
<sequence>QETAVLGRRSVLGSRLLAPGGGGRCTQRRGLCAREIEPGPNRRRRAICGGPRALGGREKEAAAASAGMSRTSKVVLGLSVLLTAATVAGVHVKQRWDQQ</sequence>
<dbReference type="InterPro" id="IPR031568">
    <property type="entry name" value="Pet117"/>
</dbReference>
<reference evidence="2 3" key="1">
    <citation type="submission" date="2023-05" db="EMBL/GenBank/DDBJ databases">
        <title>B98-5 Cell Line De Novo Hybrid Assembly: An Optical Mapping Approach.</title>
        <authorList>
            <person name="Kananen K."/>
            <person name="Auerbach J.A."/>
            <person name="Kautto E."/>
            <person name="Blachly J.S."/>
        </authorList>
    </citation>
    <scope>NUCLEOTIDE SEQUENCE [LARGE SCALE GENOMIC DNA]</scope>
    <source>
        <strain evidence="2">B95-8</strain>
        <tissue evidence="2">Cell line</tissue>
    </source>
</reference>
<proteinExistence type="predicted"/>
<evidence type="ECO:0000313" key="2">
    <source>
        <dbReference type="EMBL" id="KAK2109543.1"/>
    </source>
</evidence>
<keyword evidence="1" id="KW-0812">Transmembrane</keyword>
<dbReference type="EMBL" id="JASSZA010000005">
    <property type="protein sequence ID" value="KAK2109543.1"/>
    <property type="molecule type" value="Genomic_DNA"/>
</dbReference>
<accession>A0ABQ9VJI3</accession>
<comment type="caution">
    <text evidence="2">The sequence shown here is derived from an EMBL/GenBank/DDBJ whole genome shotgun (WGS) entry which is preliminary data.</text>
</comment>
<dbReference type="Pfam" id="PF15786">
    <property type="entry name" value="PET117"/>
    <property type="match status" value="1"/>
</dbReference>
<keyword evidence="1" id="KW-1133">Transmembrane helix</keyword>
<feature type="non-terminal residue" evidence="2">
    <location>
        <position position="99"/>
    </location>
</feature>
<evidence type="ECO:0000313" key="3">
    <source>
        <dbReference type="Proteomes" id="UP001266305"/>
    </source>
</evidence>
<feature type="non-terminal residue" evidence="2">
    <location>
        <position position="1"/>
    </location>
</feature>
<protein>
    <submittedName>
        <fullName evidence="2">Uncharacterized protein</fullName>
    </submittedName>
</protein>
<keyword evidence="3" id="KW-1185">Reference proteome</keyword>
<organism evidence="2 3">
    <name type="scientific">Saguinus oedipus</name>
    <name type="common">Cotton-top tamarin</name>
    <name type="synonym">Oedipomidas oedipus</name>
    <dbReference type="NCBI Taxonomy" id="9490"/>
    <lineage>
        <taxon>Eukaryota</taxon>
        <taxon>Metazoa</taxon>
        <taxon>Chordata</taxon>
        <taxon>Craniata</taxon>
        <taxon>Vertebrata</taxon>
        <taxon>Euteleostomi</taxon>
        <taxon>Mammalia</taxon>
        <taxon>Eutheria</taxon>
        <taxon>Euarchontoglires</taxon>
        <taxon>Primates</taxon>
        <taxon>Haplorrhini</taxon>
        <taxon>Platyrrhini</taxon>
        <taxon>Cebidae</taxon>
        <taxon>Callitrichinae</taxon>
        <taxon>Saguinus</taxon>
    </lineage>
</organism>
<dbReference type="Proteomes" id="UP001266305">
    <property type="component" value="Unassembled WGS sequence"/>
</dbReference>
<evidence type="ECO:0000256" key="1">
    <source>
        <dbReference type="SAM" id="Phobius"/>
    </source>
</evidence>
<gene>
    <name evidence="2" type="ORF">P7K49_009289</name>
</gene>
<keyword evidence="1" id="KW-0472">Membrane</keyword>